<comment type="similarity">
    <text evidence="1">Belongs to the alkB family.</text>
</comment>
<evidence type="ECO:0000259" key="2">
    <source>
        <dbReference type="PROSITE" id="PS51471"/>
    </source>
</evidence>
<organism evidence="3 4">
    <name type="scientific">Coccomyxa viridis</name>
    <dbReference type="NCBI Taxonomy" id="1274662"/>
    <lineage>
        <taxon>Eukaryota</taxon>
        <taxon>Viridiplantae</taxon>
        <taxon>Chlorophyta</taxon>
        <taxon>core chlorophytes</taxon>
        <taxon>Trebouxiophyceae</taxon>
        <taxon>Trebouxiophyceae incertae sedis</taxon>
        <taxon>Coccomyxaceae</taxon>
        <taxon>Coccomyxa</taxon>
    </lineage>
</organism>
<proteinExistence type="inferred from homology"/>
<dbReference type="PANTHER" id="PTHR31212">
    <property type="entry name" value="ALPHA-KETOGLUTARATE-DEPENDENT DIOXYGENASE ALKB HOMOLOG 3"/>
    <property type="match status" value="1"/>
</dbReference>
<dbReference type="InterPro" id="IPR037151">
    <property type="entry name" value="AlkB-like_sf"/>
</dbReference>
<reference evidence="3 4" key="1">
    <citation type="submission" date="2024-06" db="EMBL/GenBank/DDBJ databases">
        <authorList>
            <person name="Kraege A."/>
            <person name="Thomma B."/>
        </authorList>
    </citation>
    <scope>NUCLEOTIDE SEQUENCE [LARGE SCALE GENOMIC DNA]</scope>
</reference>
<accession>A0ABP1FKW2</accession>
<sequence length="182" mass="20938">MFSRTEAAHLLRALQDEVAWQQKEVTVHGKTVMQPRLVAYMGDDPSLAYTYSRQTMFPVAWTPAVSMIKARLEQETGGVFNTCLLNQYRHGRDHMSWHSDNEALYGPQPVIGSVSFGEARDFVLRHNDDHSQKLTFPLGHGDMLTMQGTTQDHWMHALPKRAKRLEPRINLTFRTIVHPERL</sequence>
<dbReference type="EMBL" id="CAXHTA020000002">
    <property type="protein sequence ID" value="CAL5219561.1"/>
    <property type="molecule type" value="Genomic_DNA"/>
</dbReference>
<keyword evidence="4" id="KW-1185">Reference proteome</keyword>
<evidence type="ECO:0000313" key="3">
    <source>
        <dbReference type="EMBL" id="CAL5219561.1"/>
    </source>
</evidence>
<comment type="caution">
    <text evidence="3">The sequence shown here is derived from an EMBL/GenBank/DDBJ whole genome shotgun (WGS) entry which is preliminary data.</text>
</comment>
<gene>
    <name evidence="3" type="primary">g1418</name>
    <name evidence="3" type="ORF">VP750_LOCUS1220</name>
</gene>
<feature type="domain" description="Fe2OG dioxygenase" evidence="2">
    <location>
        <begin position="79"/>
        <end position="177"/>
    </location>
</feature>
<dbReference type="Pfam" id="PF13532">
    <property type="entry name" value="2OG-FeII_Oxy_2"/>
    <property type="match status" value="1"/>
</dbReference>
<evidence type="ECO:0000313" key="4">
    <source>
        <dbReference type="Proteomes" id="UP001497392"/>
    </source>
</evidence>
<dbReference type="InterPro" id="IPR005123">
    <property type="entry name" value="Oxoglu/Fe-dep_dioxygenase_dom"/>
</dbReference>
<protein>
    <submittedName>
        <fullName evidence="3">G1418 protein</fullName>
    </submittedName>
</protein>
<dbReference type="Proteomes" id="UP001497392">
    <property type="component" value="Unassembled WGS sequence"/>
</dbReference>
<dbReference type="Gene3D" id="2.60.120.590">
    <property type="entry name" value="Alpha-ketoglutarate-dependent dioxygenase AlkB-like"/>
    <property type="match status" value="1"/>
</dbReference>
<evidence type="ECO:0000256" key="1">
    <source>
        <dbReference type="ARBA" id="ARBA00007879"/>
    </source>
</evidence>
<name>A0ABP1FKW2_9CHLO</name>
<dbReference type="PROSITE" id="PS51471">
    <property type="entry name" value="FE2OG_OXY"/>
    <property type="match status" value="1"/>
</dbReference>
<dbReference type="InterPro" id="IPR032854">
    <property type="entry name" value="ALKBH3"/>
</dbReference>
<dbReference type="SUPFAM" id="SSF51197">
    <property type="entry name" value="Clavaminate synthase-like"/>
    <property type="match status" value="1"/>
</dbReference>
<dbReference type="InterPro" id="IPR027450">
    <property type="entry name" value="AlkB-like"/>
</dbReference>
<dbReference type="PANTHER" id="PTHR31212:SF4">
    <property type="entry name" value="ALPHA-KETOGLUTARATE-DEPENDENT DIOXYGENASE ALKB HOMOLOG 3"/>
    <property type="match status" value="1"/>
</dbReference>